<evidence type="ECO:0000313" key="2">
    <source>
        <dbReference type="EMBL" id="KAJ8309153.1"/>
    </source>
</evidence>
<comment type="caution">
    <text evidence="2">The sequence shown here is derived from an EMBL/GenBank/DDBJ whole genome shotgun (WGS) entry which is preliminary data.</text>
</comment>
<gene>
    <name evidence="2" type="ORF">KUTeg_014027</name>
</gene>
<accession>A0ABQ9EVE6</accession>
<sequence length="350" mass="39229">MRTLTITFILICDLFYITGQQILPRNDKYTKASCRQNEKCDDDMAFLHEQLNQKHSIVEKLQKKVKSLEAKLKAPKYDAGTAVGRVTSNIINEASGLCFSRRHKDILYTHNDSGGESRIFAIDSKSGRRLATLNIDGAESKDWEDIACGPCPDGDYCVYIGDIGGNVKSPGNVVYRIHEPAAIEDQNITIDAKLPYSKVVKIPKTLWGSSEVVKIPEGTTLPLISETDDPVGGDISPNGKQILLKMYGHIWYWEFDDDVIDAMTSQPIELPSRHERQGEAVCWDALGEGYYTLAEGLNSTLWYFKQRTAIYPKTVGNRLVIKKEVRNESEFECPMNEGMGKSMDTNADTM</sequence>
<keyword evidence="1" id="KW-0732">Signal</keyword>
<organism evidence="2 3">
    <name type="scientific">Tegillarca granosa</name>
    <name type="common">Malaysian cockle</name>
    <name type="synonym">Anadara granosa</name>
    <dbReference type="NCBI Taxonomy" id="220873"/>
    <lineage>
        <taxon>Eukaryota</taxon>
        <taxon>Metazoa</taxon>
        <taxon>Spiralia</taxon>
        <taxon>Lophotrochozoa</taxon>
        <taxon>Mollusca</taxon>
        <taxon>Bivalvia</taxon>
        <taxon>Autobranchia</taxon>
        <taxon>Pteriomorphia</taxon>
        <taxon>Arcoida</taxon>
        <taxon>Arcoidea</taxon>
        <taxon>Arcidae</taxon>
        <taxon>Tegillarca</taxon>
    </lineage>
</organism>
<feature type="signal peptide" evidence="1">
    <location>
        <begin position="1"/>
        <end position="19"/>
    </location>
</feature>
<name>A0ABQ9EVE6_TEGGR</name>
<dbReference type="SUPFAM" id="SSF50969">
    <property type="entry name" value="YVTN repeat-like/Quinoprotein amine dehydrogenase"/>
    <property type="match status" value="1"/>
</dbReference>
<proteinExistence type="predicted"/>
<evidence type="ECO:0000256" key="1">
    <source>
        <dbReference type="SAM" id="SignalP"/>
    </source>
</evidence>
<dbReference type="InterPro" id="IPR011044">
    <property type="entry name" value="Quino_amine_DH_bsu"/>
</dbReference>
<evidence type="ECO:0000313" key="3">
    <source>
        <dbReference type="Proteomes" id="UP001217089"/>
    </source>
</evidence>
<protein>
    <submittedName>
        <fullName evidence="2">Uncharacterized protein</fullName>
    </submittedName>
</protein>
<dbReference type="Proteomes" id="UP001217089">
    <property type="component" value="Unassembled WGS sequence"/>
</dbReference>
<feature type="chain" id="PRO_5045677057" evidence="1">
    <location>
        <begin position="20"/>
        <end position="350"/>
    </location>
</feature>
<keyword evidence="3" id="KW-1185">Reference proteome</keyword>
<dbReference type="EMBL" id="JARBDR010000657">
    <property type="protein sequence ID" value="KAJ8309153.1"/>
    <property type="molecule type" value="Genomic_DNA"/>
</dbReference>
<reference evidence="2 3" key="1">
    <citation type="submission" date="2022-12" db="EMBL/GenBank/DDBJ databases">
        <title>Chromosome-level genome of Tegillarca granosa.</title>
        <authorList>
            <person name="Kim J."/>
        </authorList>
    </citation>
    <scope>NUCLEOTIDE SEQUENCE [LARGE SCALE GENOMIC DNA]</scope>
    <source>
        <strain evidence="2">Teg-2019</strain>
        <tissue evidence="2">Adductor muscle</tissue>
    </source>
</reference>